<keyword evidence="2" id="KW-1185">Reference proteome</keyword>
<dbReference type="InParanoid" id="C7Z0S7"/>
<protein>
    <recommendedName>
        <fullName evidence="3">Aminoglycoside phosphotransferase domain-containing protein</fullName>
    </recommendedName>
</protein>
<dbReference type="RefSeq" id="XP_003047965.1">
    <property type="nucleotide sequence ID" value="XM_003047919.1"/>
</dbReference>
<dbReference type="VEuPathDB" id="FungiDB:NECHADRAFT_40050"/>
<dbReference type="EMBL" id="GG698905">
    <property type="protein sequence ID" value="EEU42252.1"/>
    <property type="molecule type" value="Genomic_DNA"/>
</dbReference>
<dbReference type="PANTHER" id="PTHR21310">
    <property type="entry name" value="AMINOGLYCOSIDE PHOSPHOTRANSFERASE-RELATED-RELATED"/>
    <property type="match status" value="1"/>
</dbReference>
<dbReference type="PANTHER" id="PTHR21310:SF58">
    <property type="entry name" value="AMINOGLYCOSIDE PHOSPHOTRANSFERASE DOMAIN-CONTAINING PROTEIN"/>
    <property type="match status" value="1"/>
</dbReference>
<dbReference type="InterPro" id="IPR011009">
    <property type="entry name" value="Kinase-like_dom_sf"/>
</dbReference>
<evidence type="ECO:0008006" key="3">
    <source>
        <dbReference type="Google" id="ProtNLM"/>
    </source>
</evidence>
<organism evidence="1 2">
    <name type="scientific">Fusarium vanettenii (strain ATCC MYA-4622 / CBS 123669 / FGSC 9596 / NRRL 45880 / 77-13-4)</name>
    <name type="common">Fusarium solani subsp. pisi</name>
    <dbReference type="NCBI Taxonomy" id="660122"/>
    <lineage>
        <taxon>Eukaryota</taxon>
        <taxon>Fungi</taxon>
        <taxon>Dikarya</taxon>
        <taxon>Ascomycota</taxon>
        <taxon>Pezizomycotina</taxon>
        <taxon>Sordariomycetes</taxon>
        <taxon>Hypocreomycetidae</taxon>
        <taxon>Hypocreales</taxon>
        <taxon>Nectriaceae</taxon>
        <taxon>Fusarium</taxon>
        <taxon>Fusarium solani species complex</taxon>
        <taxon>Fusarium vanettenii</taxon>
    </lineage>
</organism>
<dbReference type="HOGENOM" id="CLU_061423_0_0_1"/>
<proteinExistence type="predicted"/>
<name>C7Z0S7_FUSV7</name>
<dbReference type="OMA" id="FMVPTEY"/>
<dbReference type="SUPFAM" id="SSF56112">
    <property type="entry name" value="Protein kinase-like (PK-like)"/>
    <property type="match status" value="1"/>
</dbReference>
<sequence>MAGTGSSHLPFVPTPRETIESHAQVLREIDDRSWLLARVIISRHSSKPSSGPFWDDGEGGFFAISVAPHPPPLTREVSAPCPITPIFYRGAVWGTWRIGLCELRIEGCAGTPEHVTLKALKKGKDETTPWTFKIPRVYYHAQHGNEYYIAYSILPGKSLCEVWPKIDDDAFKERIARQIAQAYGELSKWRGEKICGVDGNDLLELYLGKGKRLEKCCSPQELRDNCEEIGMDCSDLVFAHNNMRPHSFSVDDNGLVGISRWEDSGYVPREWVRTKTLSNVFLYGRSCDTAWSGEQQHEWYEKINRALSELKVGDKAFGEKRPQFDRWNIKKNKELFGPNPSK</sequence>
<dbReference type="OrthoDB" id="5404599at2759"/>
<dbReference type="eggNOG" id="ENOG502SNB9">
    <property type="taxonomic scope" value="Eukaryota"/>
</dbReference>
<dbReference type="AlphaFoldDB" id="C7Z0S7"/>
<evidence type="ECO:0000313" key="1">
    <source>
        <dbReference type="EMBL" id="EEU42252.1"/>
    </source>
</evidence>
<dbReference type="GeneID" id="9667321"/>
<dbReference type="InterPro" id="IPR051678">
    <property type="entry name" value="AGP_Transferase"/>
</dbReference>
<evidence type="ECO:0000313" key="2">
    <source>
        <dbReference type="Proteomes" id="UP000005206"/>
    </source>
</evidence>
<dbReference type="KEGG" id="nhe:NECHADRAFT_40050"/>
<reference evidence="1 2" key="1">
    <citation type="journal article" date="2009" name="PLoS Genet.">
        <title>The genome of Nectria haematococca: contribution of supernumerary chromosomes to gene expansion.</title>
        <authorList>
            <person name="Coleman J.J."/>
            <person name="Rounsley S.D."/>
            <person name="Rodriguez-Carres M."/>
            <person name="Kuo A."/>
            <person name="Wasmann C.C."/>
            <person name="Grimwood J."/>
            <person name="Schmutz J."/>
            <person name="Taga M."/>
            <person name="White G.J."/>
            <person name="Zhou S."/>
            <person name="Schwartz D.C."/>
            <person name="Freitag M."/>
            <person name="Ma L.J."/>
            <person name="Danchin E.G."/>
            <person name="Henrissat B."/>
            <person name="Coutinho P.M."/>
            <person name="Nelson D.R."/>
            <person name="Straney D."/>
            <person name="Napoli C.A."/>
            <person name="Barker B.M."/>
            <person name="Gribskov M."/>
            <person name="Rep M."/>
            <person name="Kroken S."/>
            <person name="Molnar I."/>
            <person name="Rensing C."/>
            <person name="Kennell J.C."/>
            <person name="Zamora J."/>
            <person name="Farman M.L."/>
            <person name="Selker E.U."/>
            <person name="Salamov A."/>
            <person name="Shapiro H."/>
            <person name="Pangilinan J."/>
            <person name="Lindquist E."/>
            <person name="Lamers C."/>
            <person name="Grigoriev I.V."/>
            <person name="Geiser D.M."/>
            <person name="Covert S.F."/>
            <person name="Temporini E."/>
            <person name="Vanetten H.D."/>
        </authorList>
    </citation>
    <scope>NUCLEOTIDE SEQUENCE [LARGE SCALE GENOMIC DNA]</scope>
    <source>
        <strain evidence="2">ATCC MYA-4622 / CBS 123669 / FGSC 9596 / NRRL 45880 / 77-13-4</strain>
    </source>
</reference>
<accession>C7Z0S7</accession>
<gene>
    <name evidence="1" type="ORF">NECHADRAFT_40050</name>
</gene>
<dbReference type="Proteomes" id="UP000005206">
    <property type="component" value="Chromosome 5"/>
</dbReference>